<gene>
    <name evidence="8" type="ORF">I6N95_22365</name>
</gene>
<organism evidence="8 9">
    <name type="scientific">Vagococcus allomyrinae</name>
    <dbReference type="NCBI Taxonomy" id="2794353"/>
    <lineage>
        <taxon>Bacteria</taxon>
        <taxon>Bacillati</taxon>
        <taxon>Bacillota</taxon>
        <taxon>Bacilli</taxon>
        <taxon>Lactobacillales</taxon>
        <taxon>Enterococcaceae</taxon>
        <taxon>Vagococcus</taxon>
    </lineage>
</organism>
<feature type="chain" id="PRO_5038779474" evidence="6">
    <location>
        <begin position="20"/>
        <end position="551"/>
    </location>
</feature>
<dbReference type="InterPro" id="IPR039424">
    <property type="entry name" value="SBP_5"/>
</dbReference>
<evidence type="ECO:0000256" key="4">
    <source>
        <dbReference type="ARBA" id="ARBA00022729"/>
    </source>
</evidence>
<dbReference type="Gene3D" id="3.90.76.10">
    <property type="entry name" value="Dipeptide-binding Protein, Domain 1"/>
    <property type="match status" value="1"/>
</dbReference>
<feature type="signal peptide" evidence="6">
    <location>
        <begin position="1"/>
        <end position="19"/>
    </location>
</feature>
<evidence type="ECO:0000256" key="1">
    <source>
        <dbReference type="ARBA" id="ARBA00004196"/>
    </source>
</evidence>
<dbReference type="GO" id="GO:0030313">
    <property type="term" value="C:cell envelope"/>
    <property type="evidence" value="ECO:0007669"/>
    <property type="project" value="UniProtKB-SubCell"/>
</dbReference>
<dbReference type="Gene3D" id="3.10.105.10">
    <property type="entry name" value="Dipeptide-binding Protein, Domain 3"/>
    <property type="match status" value="1"/>
</dbReference>
<dbReference type="RefSeq" id="WP_209531606.1">
    <property type="nucleotide sequence ID" value="NZ_JAEEGA010000019.1"/>
</dbReference>
<dbReference type="PROSITE" id="PS51257">
    <property type="entry name" value="PROKAR_LIPOPROTEIN"/>
    <property type="match status" value="1"/>
</dbReference>
<evidence type="ECO:0000256" key="2">
    <source>
        <dbReference type="ARBA" id="ARBA00005695"/>
    </source>
</evidence>
<dbReference type="Pfam" id="PF00496">
    <property type="entry name" value="SBP_bac_5"/>
    <property type="match status" value="1"/>
</dbReference>
<reference evidence="8" key="1">
    <citation type="submission" date="2020-12" db="EMBL/GenBank/DDBJ databases">
        <title>Vagococcus allomyrinae sp. nov. and Enterococcus lavae sp. nov., isolated from the larvae of Allomyrina dichotoma.</title>
        <authorList>
            <person name="Lee S.D."/>
        </authorList>
    </citation>
    <scope>NUCLEOTIDE SEQUENCE</scope>
    <source>
        <strain evidence="8">BWB3-3</strain>
    </source>
</reference>
<comment type="caution">
    <text evidence="8">The sequence shown here is derived from an EMBL/GenBank/DDBJ whole genome shotgun (WGS) entry which is preliminary data.</text>
</comment>
<keyword evidence="9" id="KW-1185">Reference proteome</keyword>
<evidence type="ECO:0000313" key="8">
    <source>
        <dbReference type="EMBL" id="MBP1043777.1"/>
    </source>
</evidence>
<evidence type="ECO:0000256" key="3">
    <source>
        <dbReference type="ARBA" id="ARBA00022448"/>
    </source>
</evidence>
<dbReference type="GO" id="GO:0042597">
    <property type="term" value="C:periplasmic space"/>
    <property type="evidence" value="ECO:0007669"/>
    <property type="project" value="UniProtKB-ARBA"/>
</dbReference>
<dbReference type="Proteomes" id="UP000674938">
    <property type="component" value="Unassembled WGS sequence"/>
</dbReference>
<dbReference type="SUPFAM" id="SSF53850">
    <property type="entry name" value="Periplasmic binding protein-like II"/>
    <property type="match status" value="1"/>
</dbReference>
<dbReference type="Gene3D" id="3.40.190.10">
    <property type="entry name" value="Periplasmic binding protein-like II"/>
    <property type="match status" value="1"/>
</dbReference>
<dbReference type="AlphaFoldDB" id="A0A940P9G2"/>
<dbReference type="CDD" id="cd08504">
    <property type="entry name" value="PBP2_OppA"/>
    <property type="match status" value="1"/>
</dbReference>
<evidence type="ECO:0000313" key="9">
    <source>
        <dbReference type="Proteomes" id="UP000674938"/>
    </source>
</evidence>
<dbReference type="GO" id="GO:0015833">
    <property type="term" value="P:peptide transport"/>
    <property type="evidence" value="ECO:0007669"/>
    <property type="project" value="UniProtKB-KW"/>
</dbReference>
<proteinExistence type="inferred from homology"/>
<dbReference type="InterPro" id="IPR000914">
    <property type="entry name" value="SBP_5_dom"/>
</dbReference>
<dbReference type="FunFam" id="3.90.76.10:FF:000001">
    <property type="entry name" value="Oligopeptide ABC transporter substrate-binding protein"/>
    <property type="match status" value="1"/>
</dbReference>
<accession>A0A940P9G2</accession>
<evidence type="ECO:0000259" key="7">
    <source>
        <dbReference type="Pfam" id="PF00496"/>
    </source>
</evidence>
<feature type="domain" description="Solute-binding protein family 5" evidence="7">
    <location>
        <begin position="86"/>
        <end position="467"/>
    </location>
</feature>
<dbReference type="GO" id="GO:1904680">
    <property type="term" value="F:peptide transmembrane transporter activity"/>
    <property type="evidence" value="ECO:0007669"/>
    <property type="project" value="TreeGrafter"/>
</dbReference>
<sequence>MKRLVKFSTIICMSLLASACANQEIQEQSSSPVTASTQVVNINVTQELNSIDPANTVDSNSNIALNNIYEGLYRLGEDNQPLPAGAVALPKISEDGLEYTISLRKEAKWSTGESVKAEDYVFAWKRAVAAESAAENSYLYTSILNADEIIQGNKDKEELGVAAEGDYLLKIKLTKVTPYFTAMLAIPAFFPLKETFVSEMGESFASDSEHVIYNGPFTMKNFDGPGIGSNWTYEKNGEYWDHQTVKIEEINVEVVKETATNVSLFENGEVDDVSISGEYAKSKLNDPAFVAEKPVQTVFLGYNQTKKLYQNKKIRQAISLLIDRASIADSVLGNGVVPATGLIFSGLYVHPETKEDFSKASGNHLKTDVDEAKKLWLEGKEEVGLTSEDEVLIKLITFENEDMRKVSEYLQGLFADNFQGAQLELSVYPVSVFMKNASNQEFDLYLVSWGADYPDPSSLFQLFQSEVSYNWGKYKSETYDNFLNKAIEEDALNEERRWQDLLAAEETLMAEQGITPIYFSAPTYLRNPQLKDLIFHNVGPRFEYKQMFIKK</sequence>
<dbReference type="InterPro" id="IPR030678">
    <property type="entry name" value="Peptide/Ni-bd"/>
</dbReference>
<protein>
    <submittedName>
        <fullName evidence="8">Peptide ABC transporter substrate-binding protein</fullName>
    </submittedName>
</protein>
<evidence type="ECO:0000256" key="6">
    <source>
        <dbReference type="SAM" id="SignalP"/>
    </source>
</evidence>
<keyword evidence="5" id="KW-0571">Peptide transport</keyword>
<dbReference type="EMBL" id="JAEEGA010000019">
    <property type="protein sequence ID" value="MBP1043777.1"/>
    <property type="molecule type" value="Genomic_DNA"/>
</dbReference>
<name>A0A940P9G2_9ENTE</name>
<dbReference type="GO" id="GO:0043190">
    <property type="term" value="C:ATP-binding cassette (ABC) transporter complex"/>
    <property type="evidence" value="ECO:0007669"/>
    <property type="project" value="InterPro"/>
</dbReference>
<comment type="similarity">
    <text evidence="2">Belongs to the bacterial solute-binding protein 5 family.</text>
</comment>
<keyword evidence="3" id="KW-0813">Transport</keyword>
<comment type="subcellular location">
    <subcellularLocation>
        <location evidence="1">Cell envelope</location>
    </subcellularLocation>
</comment>
<evidence type="ECO:0000256" key="5">
    <source>
        <dbReference type="ARBA" id="ARBA00022856"/>
    </source>
</evidence>
<dbReference type="PIRSF" id="PIRSF002741">
    <property type="entry name" value="MppA"/>
    <property type="match status" value="1"/>
</dbReference>
<dbReference type="PANTHER" id="PTHR30290">
    <property type="entry name" value="PERIPLASMIC BINDING COMPONENT OF ABC TRANSPORTER"/>
    <property type="match status" value="1"/>
</dbReference>
<keyword evidence="4 6" id="KW-0732">Signal</keyword>
<dbReference type="PANTHER" id="PTHR30290:SF10">
    <property type="entry name" value="PERIPLASMIC OLIGOPEPTIDE-BINDING PROTEIN-RELATED"/>
    <property type="match status" value="1"/>
</dbReference>
<keyword evidence="5" id="KW-0653">Protein transport</keyword>